<organism evidence="1 2">
    <name type="scientific">Campylobacter showae CSUNSWCD</name>
    <dbReference type="NCBI Taxonomy" id="1244083"/>
    <lineage>
        <taxon>Bacteria</taxon>
        <taxon>Pseudomonadati</taxon>
        <taxon>Campylobacterota</taxon>
        <taxon>Epsilonproteobacteria</taxon>
        <taxon>Campylobacterales</taxon>
        <taxon>Campylobacteraceae</taxon>
        <taxon>Campylobacter</taxon>
    </lineage>
</organism>
<sequence>MLSPLQYCKKRIDFFKFHLEISLFSPKFGNQLQASYFYSANTSQI</sequence>
<gene>
    <name evidence="1" type="ORF">CSUNSWCD_1818</name>
</gene>
<evidence type="ECO:0000313" key="1">
    <source>
        <dbReference type="EMBL" id="EKU11492.1"/>
    </source>
</evidence>
<accession>M5IGA0</accession>
<proteinExistence type="predicted"/>
<dbReference type="STRING" id="1244083.CSUNSWCD_1818"/>
<evidence type="ECO:0000313" key="2">
    <source>
        <dbReference type="Proteomes" id="UP000011939"/>
    </source>
</evidence>
<dbReference type="Proteomes" id="UP000011939">
    <property type="component" value="Unassembled WGS sequence"/>
</dbReference>
<reference evidence="1 2" key="1">
    <citation type="journal article" date="2013" name="Genome Announc.">
        <title>Genome Sequence of Campylobacter showae UNSWCD, Isolated from a Patient with Crohn's Disease.</title>
        <authorList>
            <person name="Tay A.P."/>
            <person name="Kaakoush N.O."/>
            <person name="Deshpande N.P."/>
            <person name="Chen Z."/>
            <person name="Mitchell H."/>
            <person name="Wilkins M.R."/>
        </authorList>
    </citation>
    <scope>NUCLEOTIDE SEQUENCE [LARGE SCALE GENOMIC DNA]</scope>
    <source>
        <strain evidence="1 2">CSUNSWCD</strain>
    </source>
</reference>
<dbReference type="PATRIC" id="fig|1244083.3.peg.1059"/>
<dbReference type="AlphaFoldDB" id="M5IGA0"/>
<name>M5IGA0_9BACT</name>
<comment type="caution">
    <text evidence="1">The sequence shown here is derived from an EMBL/GenBank/DDBJ whole genome shotgun (WGS) entry which is preliminary data.</text>
</comment>
<dbReference type="EMBL" id="AMZQ01000006">
    <property type="protein sequence ID" value="EKU11492.1"/>
    <property type="molecule type" value="Genomic_DNA"/>
</dbReference>
<protein>
    <submittedName>
        <fullName evidence="1">Uncharacterized protein</fullName>
    </submittedName>
</protein>